<evidence type="ECO:0000313" key="3">
    <source>
        <dbReference type="Proteomes" id="UP000534001"/>
    </source>
</evidence>
<sequence>MTHKEVEILDMDPRILTEFDIIAKFTYSLFKS</sequence>
<protein>
    <submittedName>
        <fullName evidence="1">Uncharacterized protein</fullName>
    </submittedName>
</protein>
<evidence type="ECO:0000313" key="4">
    <source>
        <dbReference type="Proteomes" id="UP000545588"/>
    </source>
</evidence>
<name>A0A6V7RTX5_9STAP</name>
<dbReference type="Proteomes" id="UP000534001">
    <property type="component" value="Unassembled WGS sequence"/>
</dbReference>
<comment type="caution">
    <text evidence="1">The sequence shown here is derived from an EMBL/GenBank/DDBJ whole genome shotgun (WGS) entry which is preliminary data.</text>
</comment>
<dbReference type="AlphaFoldDB" id="A0A6V7RTX5"/>
<organism evidence="1 3">
    <name type="scientific">Jeotgalicoccus coquinae</name>
    <dbReference type="NCBI Taxonomy" id="709509"/>
    <lineage>
        <taxon>Bacteria</taxon>
        <taxon>Bacillati</taxon>
        <taxon>Bacillota</taxon>
        <taxon>Bacilli</taxon>
        <taxon>Bacillales</taxon>
        <taxon>Staphylococcaceae</taxon>
        <taxon>Jeotgalicoccus</taxon>
    </lineage>
</organism>
<dbReference type="EMBL" id="CAJEWA010000008">
    <property type="protein sequence ID" value="CAD2081934.1"/>
    <property type="molecule type" value="Genomic_DNA"/>
</dbReference>
<dbReference type="EMBL" id="JACHFF010000001">
    <property type="protein sequence ID" value="MBB6423216.1"/>
    <property type="molecule type" value="Genomic_DNA"/>
</dbReference>
<evidence type="ECO:0000313" key="2">
    <source>
        <dbReference type="EMBL" id="MBB6423216.1"/>
    </source>
</evidence>
<proteinExistence type="predicted"/>
<evidence type="ECO:0000313" key="1">
    <source>
        <dbReference type="EMBL" id="CAD2081934.1"/>
    </source>
</evidence>
<accession>A0A6V7RTX5</accession>
<reference evidence="2 4" key="2">
    <citation type="submission" date="2020-08" db="EMBL/GenBank/DDBJ databases">
        <title>Genomic Encyclopedia of Type Strains, Phase IV (KMG-IV): sequencing the most valuable type-strain genomes for metagenomic binning, comparative biology and taxonomic classification.</title>
        <authorList>
            <person name="Goeker M."/>
        </authorList>
    </citation>
    <scope>NUCLEOTIDE SEQUENCE [LARGE SCALE GENOMIC DNA]</scope>
    <source>
        <strain evidence="2 4">DSM 22419</strain>
    </source>
</reference>
<gene>
    <name evidence="2" type="ORF">HNR41_001142</name>
    <name evidence="1" type="ORF">JEOCOQ751_02241</name>
</gene>
<dbReference type="Proteomes" id="UP000545588">
    <property type="component" value="Unassembled WGS sequence"/>
</dbReference>
<keyword evidence="4" id="KW-1185">Reference proteome</keyword>
<reference evidence="1 3" key="1">
    <citation type="submission" date="2020-07" db="EMBL/GenBank/DDBJ databases">
        <authorList>
            <person name="Criscuolo A."/>
        </authorList>
    </citation>
    <scope>NUCLEOTIDE SEQUENCE [LARGE SCALE GENOMIC DNA]</scope>
    <source>
        <strain evidence="1">CIP111751</strain>
    </source>
</reference>